<dbReference type="SUPFAM" id="SSF75420">
    <property type="entry name" value="YhbC-like, N-terminal domain"/>
    <property type="match status" value="1"/>
</dbReference>
<dbReference type="GO" id="GO:0005829">
    <property type="term" value="C:cytosol"/>
    <property type="evidence" value="ECO:0007669"/>
    <property type="project" value="TreeGrafter"/>
</dbReference>
<proteinExistence type="inferred from homology"/>
<evidence type="ECO:0000313" key="6">
    <source>
        <dbReference type="EMBL" id="CAA9473868.1"/>
    </source>
</evidence>
<dbReference type="PANTHER" id="PTHR33867">
    <property type="entry name" value="RIBOSOME MATURATION FACTOR RIMP"/>
    <property type="match status" value="1"/>
</dbReference>
<dbReference type="InterPro" id="IPR028998">
    <property type="entry name" value="RimP_C"/>
</dbReference>
<protein>
    <recommendedName>
        <fullName evidence="3">Ribosome maturation factor RimP</fullName>
    </recommendedName>
</protein>
<keyword evidence="2 3" id="KW-0690">Ribosome biogenesis</keyword>
<dbReference type="InterPro" id="IPR028989">
    <property type="entry name" value="RimP_N"/>
</dbReference>
<dbReference type="InterPro" id="IPR035956">
    <property type="entry name" value="RimP_N_sf"/>
</dbReference>
<dbReference type="InterPro" id="IPR003728">
    <property type="entry name" value="Ribosome_maturation_RimP"/>
</dbReference>
<comment type="similarity">
    <text evidence="3">Belongs to the RimP family.</text>
</comment>
<gene>
    <name evidence="3" type="primary">rimP</name>
    <name evidence="6" type="ORF">AVDCRST_MAG67-227</name>
</gene>
<feature type="domain" description="Ribosome maturation factor RimP C-terminal" evidence="5">
    <location>
        <begin position="107"/>
        <end position="178"/>
    </location>
</feature>
<feature type="domain" description="Ribosome maturation factor RimP N-terminal" evidence="4">
    <location>
        <begin position="54"/>
        <end position="104"/>
    </location>
</feature>
<organism evidence="6">
    <name type="scientific">uncultured Solirubrobacteraceae bacterium</name>
    <dbReference type="NCBI Taxonomy" id="1162706"/>
    <lineage>
        <taxon>Bacteria</taxon>
        <taxon>Bacillati</taxon>
        <taxon>Actinomycetota</taxon>
        <taxon>Thermoleophilia</taxon>
        <taxon>Solirubrobacterales</taxon>
        <taxon>Solirubrobacteraceae</taxon>
        <taxon>environmental samples</taxon>
    </lineage>
</organism>
<sequence length="180" mass="19862">MLDSYYSFRSGFGPDVVQKVGARPLFLWPKEVQVRTIQTDIEARLADSEPDVEVLLAEVVGGSTVRLFIDHPDGVTLGLCERVTKALPEVRERYALEVSSPGTERPLSKPQHFHRYLGRRARVRTTGDVRDAAGGRRHKSFTGELVGASQDAVTIAADGDPPTLVAIPYAEIHRSNLIEE</sequence>
<keyword evidence="1 3" id="KW-0963">Cytoplasm</keyword>
<dbReference type="SUPFAM" id="SSF74942">
    <property type="entry name" value="YhbC-like, C-terminal domain"/>
    <property type="match status" value="1"/>
</dbReference>
<comment type="subcellular location">
    <subcellularLocation>
        <location evidence="3">Cytoplasm</location>
    </subcellularLocation>
</comment>
<evidence type="ECO:0000256" key="2">
    <source>
        <dbReference type="ARBA" id="ARBA00022517"/>
    </source>
</evidence>
<dbReference type="InterPro" id="IPR036847">
    <property type="entry name" value="RimP_C_sf"/>
</dbReference>
<evidence type="ECO:0000256" key="3">
    <source>
        <dbReference type="HAMAP-Rule" id="MF_01077"/>
    </source>
</evidence>
<dbReference type="GO" id="GO:0006412">
    <property type="term" value="P:translation"/>
    <property type="evidence" value="ECO:0007669"/>
    <property type="project" value="TreeGrafter"/>
</dbReference>
<dbReference type="Gene3D" id="3.30.300.70">
    <property type="entry name" value="RimP-like superfamily, N-terminal"/>
    <property type="match status" value="1"/>
</dbReference>
<reference evidence="6" key="1">
    <citation type="submission" date="2020-02" db="EMBL/GenBank/DDBJ databases">
        <authorList>
            <person name="Meier V. D."/>
        </authorList>
    </citation>
    <scope>NUCLEOTIDE SEQUENCE</scope>
    <source>
        <strain evidence="6">AVDCRST_MAG67</strain>
    </source>
</reference>
<dbReference type="AlphaFoldDB" id="A0A6J4RHE6"/>
<dbReference type="CDD" id="cd01734">
    <property type="entry name" value="YlxS_C"/>
    <property type="match status" value="1"/>
</dbReference>
<evidence type="ECO:0000259" key="5">
    <source>
        <dbReference type="Pfam" id="PF17384"/>
    </source>
</evidence>
<dbReference type="Pfam" id="PF02576">
    <property type="entry name" value="RimP_N"/>
    <property type="match status" value="1"/>
</dbReference>
<comment type="function">
    <text evidence="3">Required for maturation of 30S ribosomal subunits.</text>
</comment>
<name>A0A6J4RHE6_9ACTN</name>
<accession>A0A6J4RHE6</accession>
<dbReference type="GO" id="GO:0000028">
    <property type="term" value="P:ribosomal small subunit assembly"/>
    <property type="evidence" value="ECO:0007669"/>
    <property type="project" value="TreeGrafter"/>
</dbReference>
<dbReference type="PANTHER" id="PTHR33867:SF1">
    <property type="entry name" value="RIBOSOME MATURATION FACTOR RIMP"/>
    <property type="match status" value="1"/>
</dbReference>
<dbReference type="HAMAP" id="MF_01077">
    <property type="entry name" value="RimP"/>
    <property type="match status" value="1"/>
</dbReference>
<evidence type="ECO:0000259" key="4">
    <source>
        <dbReference type="Pfam" id="PF02576"/>
    </source>
</evidence>
<dbReference type="EMBL" id="CADCVQ010000013">
    <property type="protein sequence ID" value="CAA9473868.1"/>
    <property type="molecule type" value="Genomic_DNA"/>
</dbReference>
<evidence type="ECO:0000256" key="1">
    <source>
        <dbReference type="ARBA" id="ARBA00022490"/>
    </source>
</evidence>
<dbReference type="Pfam" id="PF17384">
    <property type="entry name" value="DUF150_C"/>
    <property type="match status" value="1"/>
</dbReference>